<name>A0A022WF58_TRIRU</name>
<dbReference type="AlphaFoldDB" id="A0A022WF58"/>
<dbReference type="EMBL" id="KK207704">
    <property type="protein sequence ID" value="EZF56992.1"/>
    <property type="molecule type" value="Genomic_DNA"/>
</dbReference>
<reference evidence="1" key="1">
    <citation type="submission" date="2014-02" db="EMBL/GenBank/DDBJ databases">
        <title>The Genome Sequence of Trichophyton rubrum (morphotype fischeri) CBS 288.86.</title>
        <authorList>
            <consortium name="The Broad Institute Genomics Platform"/>
            <person name="Cuomo C.A."/>
            <person name="White T.C."/>
            <person name="Graser Y."/>
            <person name="Martinez-Rossi N."/>
            <person name="Heitman J."/>
            <person name="Young S.K."/>
            <person name="Zeng Q."/>
            <person name="Gargeya S."/>
            <person name="Abouelleil A."/>
            <person name="Alvarado L."/>
            <person name="Chapman S.B."/>
            <person name="Gainer-Dewar J."/>
            <person name="Goldberg J."/>
            <person name="Griggs A."/>
            <person name="Gujja S."/>
            <person name="Hansen M."/>
            <person name="Howarth C."/>
            <person name="Imamovic A."/>
            <person name="Larimer J."/>
            <person name="Martinez D."/>
            <person name="Murphy C."/>
            <person name="Pearson M.D."/>
            <person name="Persinoti G."/>
            <person name="Poon T."/>
            <person name="Priest M."/>
            <person name="Roberts A.D."/>
            <person name="Saif S."/>
            <person name="Shea T.D."/>
            <person name="Sykes S.N."/>
            <person name="Wortman J."/>
            <person name="Nusbaum C."/>
            <person name="Birren B."/>
        </authorList>
    </citation>
    <scope>NUCLEOTIDE SEQUENCE [LARGE SCALE GENOMIC DNA]</scope>
    <source>
        <strain evidence="1">CBS 288.86</strain>
    </source>
</reference>
<sequence>MNERTTRRRPRLDERDEMVTRCTPRQSIVSQARRLQHCLKAILPHLRAHLDEKTAPTSPPREIIEYYSPVPNGHLSRIPRRSQIMICSFVHPVSCGRRRNREEKQSFISCILGCCAVLLKGGPRYR</sequence>
<dbReference type="Proteomes" id="UP000023758">
    <property type="component" value="Unassembled WGS sequence"/>
</dbReference>
<proteinExistence type="predicted"/>
<evidence type="ECO:0000313" key="1">
    <source>
        <dbReference type="EMBL" id="EZF56992.1"/>
    </source>
</evidence>
<gene>
    <name evidence="1" type="ORF">H103_00727</name>
</gene>
<protein>
    <submittedName>
        <fullName evidence="1">Uncharacterized protein</fullName>
    </submittedName>
</protein>
<accession>A0A022WF58</accession>
<organism evidence="1">
    <name type="scientific">Trichophyton rubrum CBS 288.86</name>
    <dbReference type="NCBI Taxonomy" id="1215330"/>
    <lineage>
        <taxon>Eukaryota</taxon>
        <taxon>Fungi</taxon>
        <taxon>Dikarya</taxon>
        <taxon>Ascomycota</taxon>
        <taxon>Pezizomycotina</taxon>
        <taxon>Eurotiomycetes</taxon>
        <taxon>Eurotiomycetidae</taxon>
        <taxon>Onygenales</taxon>
        <taxon>Arthrodermataceae</taxon>
        <taxon>Trichophyton</taxon>
    </lineage>
</organism>
<dbReference type="HOGENOM" id="CLU_1983154_0_0_1"/>